<keyword evidence="1" id="KW-0813">Transport</keyword>
<keyword evidence="2" id="KW-0677">Repeat</keyword>
<evidence type="ECO:0000256" key="2">
    <source>
        <dbReference type="ARBA" id="ARBA00022737"/>
    </source>
</evidence>
<dbReference type="SUPFAM" id="SSF52540">
    <property type="entry name" value="P-loop containing nucleoside triphosphate hydrolases"/>
    <property type="match status" value="1"/>
</dbReference>
<proteinExistence type="predicted"/>
<evidence type="ECO:0000256" key="1">
    <source>
        <dbReference type="ARBA" id="ARBA00022448"/>
    </source>
</evidence>
<dbReference type="GO" id="GO:0005524">
    <property type="term" value="F:ATP binding"/>
    <property type="evidence" value="ECO:0007669"/>
    <property type="project" value="UniProtKB-KW"/>
</dbReference>
<evidence type="ECO:0008006" key="6">
    <source>
        <dbReference type="Google" id="ProtNLM"/>
    </source>
</evidence>
<sequence>DIKAKEDIYHQIDMLAHKGKGIIFISSFLPELINVTDRIIVMKDGKIVDEFDPKQNTETEIMIAMLGGNN</sequence>
<keyword evidence="3" id="KW-0547">Nucleotide-binding</keyword>
<dbReference type="Gene3D" id="3.40.50.300">
    <property type="entry name" value="P-loop containing nucleotide triphosphate hydrolases"/>
    <property type="match status" value="1"/>
</dbReference>
<evidence type="ECO:0000313" key="5">
    <source>
        <dbReference type="EMBL" id="GAI06992.1"/>
    </source>
</evidence>
<keyword evidence="4" id="KW-0067">ATP-binding</keyword>
<dbReference type="PANTHER" id="PTHR43790">
    <property type="entry name" value="CARBOHYDRATE TRANSPORT ATP-BINDING PROTEIN MG119-RELATED"/>
    <property type="match status" value="1"/>
</dbReference>
<accession>X1KIY6</accession>
<dbReference type="InterPro" id="IPR027417">
    <property type="entry name" value="P-loop_NTPase"/>
</dbReference>
<dbReference type="EMBL" id="BARV01012709">
    <property type="protein sequence ID" value="GAI06992.1"/>
    <property type="molecule type" value="Genomic_DNA"/>
</dbReference>
<reference evidence="5" key="1">
    <citation type="journal article" date="2014" name="Front. Microbiol.">
        <title>High frequency of phylogenetically diverse reductive dehalogenase-homologous genes in deep subseafloor sedimentary metagenomes.</title>
        <authorList>
            <person name="Kawai M."/>
            <person name="Futagami T."/>
            <person name="Toyoda A."/>
            <person name="Takaki Y."/>
            <person name="Nishi S."/>
            <person name="Hori S."/>
            <person name="Arai W."/>
            <person name="Tsubouchi T."/>
            <person name="Morono Y."/>
            <person name="Uchiyama I."/>
            <person name="Ito T."/>
            <person name="Fujiyama A."/>
            <person name="Inagaki F."/>
            <person name="Takami H."/>
        </authorList>
    </citation>
    <scope>NUCLEOTIDE SEQUENCE</scope>
    <source>
        <strain evidence="5">Expedition CK06-06</strain>
    </source>
</reference>
<feature type="non-terminal residue" evidence="5">
    <location>
        <position position="1"/>
    </location>
</feature>
<dbReference type="PANTHER" id="PTHR43790:SF9">
    <property type="entry name" value="GALACTOFURANOSE TRANSPORTER ATP-BINDING PROTEIN YTFR"/>
    <property type="match status" value="1"/>
</dbReference>
<gene>
    <name evidence="5" type="ORF">S06H3_23398</name>
</gene>
<dbReference type="AlphaFoldDB" id="X1KIY6"/>
<name>X1KIY6_9ZZZZ</name>
<evidence type="ECO:0000256" key="4">
    <source>
        <dbReference type="ARBA" id="ARBA00022840"/>
    </source>
</evidence>
<dbReference type="InterPro" id="IPR050107">
    <property type="entry name" value="ABC_carbohydrate_import_ATPase"/>
</dbReference>
<protein>
    <recommendedName>
        <fullName evidence="6">Sugar ABC transporter ATP-binding protein</fullName>
    </recommendedName>
</protein>
<organism evidence="5">
    <name type="scientific">marine sediment metagenome</name>
    <dbReference type="NCBI Taxonomy" id="412755"/>
    <lineage>
        <taxon>unclassified sequences</taxon>
        <taxon>metagenomes</taxon>
        <taxon>ecological metagenomes</taxon>
    </lineage>
</organism>
<evidence type="ECO:0000256" key="3">
    <source>
        <dbReference type="ARBA" id="ARBA00022741"/>
    </source>
</evidence>
<comment type="caution">
    <text evidence="5">The sequence shown here is derived from an EMBL/GenBank/DDBJ whole genome shotgun (WGS) entry which is preliminary data.</text>
</comment>